<dbReference type="OrthoDB" id="5295285at2"/>
<proteinExistence type="predicted"/>
<dbReference type="Proteomes" id="UP000503251">
    <property type="component" value="Chromosome"/>
</dbReference>
<dbReference type="SUPFAM" id="SSF52172">
    <property type="entry name" value="CheY-like"/>
    <property type="match status" value="1"/>
</dbReference>
<dbReference type="Gene3D" id="3.40.50.2300">
    <property type="match status" value="1"/>
</dbReference>
<dbReference type="RefSeq" id="WP_144234774.1">
    <property type="nucleotide sequence ID" value="NZ_CP039543.1"/>
</dbReference>
<accession>A0A6P1ZIW8</accession>
<feature type="modified residue" description="4-aspartylphosphate" evidence="2">
    <location>
        <position position="53"/>
    </location>
</feature>
<dbReference type="GO" id="GO:0000160">
    <property type="term" value="P:phosphorelay signal transduction system"/>
    <property type="evidence" value="ECO:0007669"/>
    <property type="project" value="InterPro"/>
</dbReference>
<feature type="domain" description="Response regulatory" evidence="3">
    <location>
        <begin position="4"/>
        <end position="116"/>
    </location>
</feature>
<dbReference type="EMBL" id="CP039543">
    <property type="protein sequence ID" value="QJT08324.1"/>
    <property type="molecule type" value="Genomic_DNA"/>
</dbReference>
<dbReference type="InterPro" id="IPR011006">
    <property type="entry name" value="CheY-like_superfamily"/>
</dbReference>
<dbReference type="InterPro" id="IPR054815">
    <property type="entry name" value="DVU0259-like"/>
</dbReference>
<evidence type="ECO:0000313" key="6">
    <source>
        <dbReference type="Proteomes" id="UP000434052"/>
    </source>
</evidence>
<protein>
    <submittedName>
        <fullName evidence="5">Response regulator</fullName>
    </submittedName>
</protein>
<reference evidence="5 6" key="1">
    <citation type="submission" date="2018-06" db="EMBL/GenBank/DDBJ databases">
        <title>Complete genome of Desulfovibrio marinus P48SEP.</title>
        <authorList>
            <person name="Crispim J.S."/>
            <person name="Vidigal P.M.P."/>
            <person name="Silva L.C.F."/>
            <person name="Araujo L.C."/>
            <person name="Laguardia C.N."/>
            <person name="Dias R.S."/>
            <person name="Sousa M.P."/>
            <person name="Paula S.O."/>
            <person name="Silva C."/>
        </authorList>
    </citation>
    <scope>NUCLEOTIDE SEQUENCE [LARGE SCALE GENOMIC DNA]</scope>
    <source>
        <strain evidence="5 6">P48SEP</strain>
    </source>
</reference>
<dbReference type="PROSITE" id="PS50110">
    <property type="entry name" value="RESPONSE_REGULATORY"/>
    <property type="match status" value="1"/>
</dbReference>
<dbReference type="PANTHER" id="PTHR44591:SF3">
    <property type="entry name" value="RESPONSE REGULATORY DOMAIN-CONTAINING PROTEIN"/>
    <property type="match status" value="1"/>
</dbReference>
<evidence type="ECO:0000259" key="3">
    <source>
        <dbReference type="PROSITE" id="PS50110"/>
    </source>
</evidence>
<name>A0A6P1ZIW8_9BACT</name>
<keyword evidence="7" id="KW-1185">Reference proteome</keyword>
<dbReference type="InterPro" id="IPR050595">
    <property type="entry name" value="Bact_response_regulator"/>
</dbReference>
<dbReference type="Pfam" id="PF00072">
    <property type="entry name" value="Response_reg"/>
    <property type="match status" value="1"/>
</dbReference>
<dbReference type="Proteomes" id="UP000434052">
    <property type="component" value="Unassembled WGS sequence"/>
</dbReference>
<evidence type="ECO:0000256" key="1">
    <source>
        <dbReference type="ARBA" id="ARBA00022553"/>
    </source>
</evidence>
<sequence length="117" mass="13098">MSKKILIIDDDQEIRSYLTELFTDNGYEVVTADDGAVADDVVVKENPDLITLDLEMPEEWGPRFYRKLSQNQDLKRIPVIVISGLSANKYAIPKAVASLSKPFDPAELMKIVKDTIG</sequence>
<dbReference type="NCBIfam" id="NF045717">
    <property type="entry name" value="DVU0259_DivK"/>
    <property type="match status" value="1"/>
</dbReference>
<reference evidence="4 7" key="2">
    <citation type="submission" date="2019-04" db="EMBL/GenBank/DDBJ databases">
        <title>Isolation and culture of sulfate reducing bacteria from the cold seep of the South China Sea.</title>
        <authorList>
            <person name="Sun C."/>
            <person name="Liu R."/>
        </authorList>
    </citation>
    <scope>NUCLEOTIDE SEQUENCE [LARGE SCALE GENOMIC DNA]</scope>
    <source>
        <strain evidence="4 7">CS1</strain>
    </source>
</reference>
<evidence type="ECO:0000313" key="4">
    <source>
        <dbReference type="EMBL" id="QJT08324.1"/>
    </source>
</evidence>
<dbReference type="InterPro" id="IPR001789">
    <property type="entry name" value="Sig_transdc_resp-reg_receiver"/>
</dbReference>
<dbReference type="SMART" id="SM00448">
    <property type="entry name" value="REC"/>
    <property type="match status" value="1"/>
</dbReference>
<keyword evidence="1 2" id="KW-0597">Phosphoprotein</keyword>
<gene>
    <name evidence="5" type="ORF">DQK91_07420</name>
    <name evidence="4" type="ORF">E8L03_05000</name>
</gene>
<evidence type="ECO:0000256" key="2">
    <source>
        <dbReference type="PROSITE-ProRule" id="PRU00169"/>
    </source>
</evidence>
<dbReference type="PANTHER" id="PTHR44591">
    <property type="entry name" value="STRESS RESPONSE REGULATOR PROTEIN 1"/>
    <property type="match status" value="1"/>
</dbReference>
<dbReference type="AlphaFoldDB" id="A0A6P1ZIW8"/>
<evidence type="ECO:0000313" key="7">
    <source>
        <dbReference type="Proteomes" id="UP000503251"/>
    </source>
</evidence>
<dbReference type="EMBL" id="QMIF01000003">
    <property type="protein sequence ID" value="TVM35214.1"/>
    <property type="molecule type" value="Genomic_DNA"/>
</dbReference>
<evidence type="ECO:0000313" key="5">
    <source>
        <dbReference type="EMBL" id="TVM35214.1"/>
    </source>
</evidence>
<organism evidence="5 6">
    <name type="scientific">Oceanidesulfovibrio marinus</name>
    <dbReference type="NCBI Taxonomy" id="370038"/>
    <lineage>
        <taxon>Bacteria</taxon>
        <taxon>Pseudomonadati</taxon>
        <taxon>Thermodesulfobacteriota</taxon>
        <taxon>Desulfovibrionia</taxon>
        <taxon>Desulfovibrionales</taxon>
        <taxon>Desulfovibrionaceae</taxon>
        <taxon>Oceanidesulfovibrio</taxon>
    </lineage>
</organism>